<evidence type="ECO:0000313" key="1">
    <source>
        <dbReference type="EMBL" id="CAI83168.1"/>
    </source>
</evidence>
<evidence type="ECO:0000313" key="2">
    <source>
        <dbReference type="Proteomes" id="UP000000433"/>
    </source>
</evidence>
<dbReference type="Proteomes" id="UP000000433">
    <property type="component" value="Chromosome"/>
</dbReference>
<dbReference type="KEGG" id="deh:cbdbA1064"/>
<reference evidence="1 2" key="1">
    <citation type="journal article" date="2005" name="Nat. Biotechnol.">
        <title>Genome sequence of the chlorinated compound-respiring bacterium Dehalococcoides species strain CBDB1.</title>
        <authorList>
            <person name="Kube M."/>
            <person name="Beck A."/>
            <person name="Zinder S.H."/>
            <person name="Kuhl H."/>
            <person name="Reinhardt R."/>
            <person name="Adrian L."/>
        </authorList>
    </citation>
    <scope>NUCLEOTIDE SEQUENCE [LARGE SCALE GENOMIC DNA]</scope>
    <source>
        <strain evidence="1 2">CBDB1</strain>
    </source>
</reference>
<protein>
    <submittedName>
        <fullName evidence="1">Uncharacterized protein</fullName>
    </submittedName>
</protein>
<keyword evidence="2" id="KW-1185">Reference proteome</keyword>
<name>A0A916KMP1_DEHMC</name>
<accession>A0A916KMP1</accession>
<dbReference type="EMBL" id="AJ965256">
    <property type="protein sequence ID" value="CAI83168.1"/>
    <property type="molecule type" value="Genomic_DNA"/>
</dbReference>
<dbReference type="AlphaFoldDB" id="A0A916KMP1"/>
<gene>
    <name evidence="1" type="ordered locus">cbdbA1064</name>
</gene>
<proteinExistence type="predicted"/>
<sequence length="168" mass="18875">MRCPVEEKILGVVPNFKKSKSWGRWDTYSLVVTDQSFIFAMMTSQMVKDAAAEAQKSGKESGKGFFARWGDQIKSGFTLYKKYYNMPAEAILDENKDNFQLLIANISRVTIRKKTGDENQSDTTEIKIEAVSGKQEYFIDGSSKEMIGLFEAVLGDRLDVKKGIFGLG</sequence>
<organism evidence="1 2">
    <name type="scientific">Dehalococcoides mccartyi (strain CBDB1)</name>
    <dbReference type="NCBI Taxonomy" id="255470"/>
    <lineage>
        <taxon>Bacteria</taxon>
        <taxon>Bacillati</taxon>
        <taxon>Chloroflexota</taxon>
        <taxon>Dehalococcoidia</taxon>
        <taxon>Dehalococcoidales</taxon>
        <taxon>Dehalococcoidaceae</taxon>
        <taxon>Dehalococcoides</taxon>
    </lineage>
</organism>